<keyword evidence="2" id="KW-0806">Transcription termination</keyword>
<dbReference type="Pfam" id="PF02536">
    <property type="entry name" value="mTERF"/>
    <property type="match status" value="1"/>
</dbReference>
<evidence type="ECO:0000256" key="3">
    <source>
        <dbReference type="ARBA" id="ARBA00022946"/>
    </source>
</evidence>
<dbReference type="GO" id="GO:0006353">
    <property type="term" value="P:DNA-templated transcription termination"/>
    <property type="evidence" value="ECO:0007669"/>
    <property type="project" value="UniProtKB-KW"/>
</dbReference>
<dbReference type="KEGG" id="qsa:O6P43_015288"/>
<dbReference type="FunFam" id="1.25.70.10:FF:000001">
    <property type="entry name" value="Mitochondrial transcription termination factor-like"/>
    <property type="match status" value="1"/>
</dbReference>
<keyword evidence="3" id="KW-0809">Transit peptide</keyword>
<dbReference type="GO" id="GO:0003676">
    <property type="term" value="F:nucleic acid binding"/>
    <property type="evidence" value="ECO:0007669"/>
    <property type="project" value="InterPro"/>
</dbReference>
<organism evidence="4 5">
    <name type="scientific">Quillaja saponaria</name>
    <name type="common">Soap bark tree</name>
    <dbReference type="NCBI Taxonomy" id="32244"/>
    <lineage>
        <taxon>Eukaryota</taxon>
        <taxon>Viridiplantae</taxon>
        <taxon>Streptophyta</taxon>
        <taxon>Embryophyta</taxon>
        <taxon>Tracheophyta</taxon>
        <taxon>Spermatophyta</taxon>
        <taxon>Magnoliopsida</taxon>
        <taxon>eudicotyledons</taxon>
        <taxon>Gunneridae</taxon>
        <taxon>Pentapetalae</taxon>
        <taxon>rosids</taxon>
        <taxon>fabids</taxon>
        <taxon>Fabales</taxon>
        <taxon>Quillajaceae</taxon>
        <taxon>Quillaja</taxon>
    </lineage>
</organism>
<comment type="caution">
    <text evidence="4">The sequence shown here is derived from an EMBL/GenBank/DDBJ whole genome shotgun (WGS) entry which is preliminary data.</text>
</comment>
<dbReference type="Proteomes" id="UP001163823">
    <property type="component" value="Chromosome 6"/>
</dbReference>
<protein>
    <submittedName>
        <fullName evidence="4">Transcription termination factor like</fullName>
    </submittedName>
</protein>
<proteinExistence type="inferred from homology"/>
<dbReference type="InterPro" id="IPR003690">
    <property type="entry name" value="MTERF"/>
</dbReference>
<dbReference type="InterPro" id="IPR038538">
    <property type="entry name" value="MTERF_sf"/>
</dbReference>
<sequence>MIPPIRKCLISLFTKNPSHLRGPLSSCSISIFFSSAAVKPGKSNPRISLLDYLVKEQGFSQEAASKASSAITYLRKPRSSESVLSFLKEIGFSQTHIEEVVTKAPVLLSSSLEKTIKPKIKLFQDLGFTSADIAEIISGDPWILTRSVDNRIGPSILVLKSILGSNKDVCRVLKISGWFLKHDLEKSMMPNIEYMKSIGISSSQIAKYVFNFPRFFLLKLESIQECVKRVDEMRFDMKSKMLLHAIRAMSSMTVENWNLKLKLFRSLGFTENDILTVFRRVPQVFAVSERKIKDVTELLLSVRNHDISFVVNHPELLVCSVERRLKPRLEVIEILENKNLFQKKPSLTTVCKISDKEFLVKFVIPYSDELSSYQLHFSVGSFGAVHEKN</sequence>
<keyword evidence="2" id="KW-0805">Transcription regulation</keyword>
<dbReference type="SMART" id="SM00733">
    <property type="entry name" value="Mterf"/>
    <property type="match status" value="7"/>
</dbReference>
<dbReference type="AlphaFoldDB" id="A0AAD7LWM4"/>
<accession>A0AAD7LWM4</accession>
<dbReference type="PANTHER" id="PTHR13068:SF130">
    <property type="entry name" value="TRANSCRIPTION TERMINATION FACTOR MTERF6, CHLOROPLASTIC_MITOCHONDRIAL-LIKE"/>
    <property type="match status" value="1"/>
</dbReference>
<dbReference type="EMBL" id="JARAOO010000006">
    <property type="protein sequence ID" value="KAJ7965691.1"/>
    <property type="molecule type" value="Genomic_DNA"/>
</dbReference>
<keyword evidence="2" id="KW-0804">Transcription</keyword>
<evidence type="ECO:0000313" key="5">
    <source>
        <dbReference type="Proteomes" id="UP001163823"/>
    </source>
</evidence>
<name>A0AAD7LWM4_QUISA</name>
<evidence type="ECO:0000313" key="4">
    <source>
        <dbReference type="EMBL" id="KAJ7965691.1"/>
    </source>
</evidence>
<dbReference type="PANTHER" id="PTHR13068">
    <property type="entry name" value="CGI-12 PROTEIN-RELATED"/>
    <property type="match status" value="1"/>
</dbReference>
<gene>
    <name evidence="4" type="ORF">O6P43_015288</name>
</gene>
<comment type="similarity">
    <text evidence="1">Belongs to the mTERF family.</text>
</comment>
<evidence type="ECO:0000256" key="2">
    <source>
        <dbReference type="ARBA" id="ARBA00022472"/>
    </source>
</evidence>
<reference evidence="4" key="1">
    <citation type="journal article" date="2023" name="Science">
        <title>Elucidation of the pathway for biosynthesis of saponin adjuvants from the soapbark tree.</title>
        <authorList>
            <person name="Reed J."/>
            <person name="Orme A."/>
            <person name="El-Demerdash A."/>
            <person name="Owen C."/>
            <person name="Martin L.B.B."/>
            <person name="Misra R.C."/>
            <person name="Kikuchi S."/>
            <person name="Rejzek M."/>
            <person name="Martin A.C."/>
            <person name="Harkess A."/>
            <person name="Leebens-Mack J."/>
            <person name="Louveau T."/>
            <person name="Stephenson M.J."/>
            <person name="Osbourn A."/>
        </authorList>
    </citation>
    <scope>NUCLEOTIDE SEQUENCE</scope>
    <source>
        <strain evidence="4">S10</strain>
    </source>
</reference>
<dbReference type="Gene3D" id="1.25.70.10">
    <property type="entry name" value="Transcription termination factor 3, mitochondrial"/>
    <property type="match status" value="1"/>
</dbReference>
<keyword evidence="5" id="KW-1185">Reference proteome</keyword>
<evidence type="ECO:0000256" key="1">
    <source>
        <dbReference type="ARBA" id="ARBA00007692"/>
    </source>
</evidence>
<dbReference type="EMBL" id="JARAOO010000006">
    <property type="protein sequence ID" value="KAJ7965692.1"/>
    <property type="molecule type" value="Genomic_DNA"/>
</dbReference>